<gene>
    <name evidence="10" type="ORF">HGA05_06205</name>
</gene>
<dbReference type="GO" id="GO:0005975">
    <property type="term" value="P:carbohydrate metabolic process"/>
    <property type="evidence" value="ECO:0007669"/>
    <property type="project" value="TreeGrafter"/>
</dbReference>
<dbReference type="GO" id="GO:0036440">
    <property type="term" value="F:citrate synthase activity"/>
    <property type="evidence" value="ECO:0007669"/>
    <property type="project" value="UniProtKB-EC"/>
</dbReference>
<dbReference type="CDD" id="cd06111">
    <property type="entry name" value="DsCS_like"/>
    <property type="match status" value="1"/>
</dbReference>
<evidence type="ECO:0000256" key="9">
    <source>
        <dbReference type="SAM" id="MobiDB-lite"/>
    </source>
</evidence>
<sequence>MSPTSKTASASPQSASPQSTSTQPTSTQPTSTQSTSTRSAPDRSAPTIHKGLAGVVVDTTAISKVVPETNSLTYRGYAVQELAQHCSFEQVAYLLWHGELPTDAELAAFTQRERALRRLDRSTQAVLARIPENCHPMDVVRTAISFLGTEDPDEDNASPSANLEKAQRMFAVLPTIVAADMRRRRGLDPIAPHHGLGYSENFLNMCFGEVPDPVIVRAFEKSMVLYAEHSFNASTFAARVVTSTQSDIYSAVTAAIGALKGSLHGGANEAVMYDMIEIDRPERAREWLEAKLSRKEKIMGFGHRVYKNGDSRVPTMQAALEEISHHLGDTRWLAIYHELADEMSSRTGIKPNLDFPTGPAYHLMGFDIASFTPIFVMSRITGWTAHIVEQTAANALIRPLSSYDGPPQRVLIA</sequence>
<evidence type="ECO:0000256" key="5">
    <source>
        <dbReference type="ARBA" id="ARBA00049288"/>
    </source>
</evidence>
<proteinExistence type="inferred from homology"/>
<dbReference type="SUPFAM" id="SSF48256">
    <property type="entry name" value="Citrate synthase"/>
    <property type="match status" value="1"/>
</dbReference>
<evidence type="ECO:0000256" key="8">
    <source>
        <dbReference type="RuleBase" id="RU003406"/>
    </source>
</evidence>
<keyword evidence="3" id="KW-0816">Tricarboxylic acid cycle</keyword>
<comment type="pathway">
    <text evidence="1">Carbohydrate metabolism; tricarboxylic acid cycle; isocitrate from oxaloacetate: step 1/2.</text>
</comment>
<dbReference type="Gene3D" id="1.10.230.10">
    <property type="entry name" value="Cytochrome P450-Terp, domain 2"/>
    <property type="match status" value="1"/>
</dbReference>
<evidence type="ECO:0000256" key="7">
    <source>
        <dbReference type="PIRSR" id="PIRSR001369-1"/>
    </source>
</evidence>
<evidence type="ECO:0000256" key="4">
    <source>
        <dbReference type="ARBA" id="ARBA00022679"/>
    </source>
</evidence>
<dbReference type="NCBIfam" id="TIGR01800">
    <property type="entry name" value="cit_synth_II"/>
    <property type="match status" value="1"/>
</dbReference>
<dbReference type="InterPro" id="IPR024176">
    <property type="entry name" value="Citrate_synthase_bac-typ"/>
</dbReference>
<accession>A0A846WLH3</accession>
<comment type="similarity">
    <text evidence="2 6 8">Belongs to the citrate synthase family.</text>
</comment>
<dbReference type="Gene3D" id="1.10.580.10">
    <property type="entry name" value="Citrate Synthase, domain 1"/>
    <property type="match status" value="1"/>
</dbReference>
<dbReference type="FunFam" id="1.10.230.10:FF:000003">
    <property type="entry name" value="Citrate synthase"/>
    <property type="match status" value="1"/>
</dbReference>
<dbReference type="InterPro" id="IPR019810">
    <property type="entry name" value="Citrate_synthase_AS"/>
</dbReference>
<evidence type="ECO:0000256" key="1">
    <source>
        <dbReference type="ARBA" id="ARBA00004751"/>
    </source>
</evidence>
<name>A0A846WLH3_9ACTN</name>
<evidence type="ECO:0000256" key="2">
    <source>
        <dbReference type="ARBA" id="ARBA00010566"/>
    </source>
</evidence>
<dbReference type="NCBIfam" id="NF010636">
    <property type="entry name" value="PRK14033.1"/>
    <property type="match status" value="1"/>
</dbReference>
<dbReference type="InterPro" id="IPR036969">
    <property type="entry name" value="Citrate_synthase_sf"/>
</dbReference>
<dbReference type="InterPro" id="IPR011278">
    <property type="entry name" value="2-MeCitrate/Citrate_synth_II"/>
</dbReference>
<feature type="active site" evidence="7">
    <location>
        <position position="354"/>
    </location>
</feature>
<dbReference type="EMBL" id="JAAXPC010000003">
    <property type="protein sequence ID" value="NKY01161.1"/>
    <property type="molecule type" value="Genomic_DNA"/>
</dbReference>
<dbReference type="GO" id="GO:0006099">
    <property type="term" value="P:tricarboxylic acid cycle"/>
    <property type="evidence" value="ECO:0007669"/>
    <property type="project" value="UniProtKB-UniPathway"/>
</dbReference>
<evidence type="ECO:0000256" key="6">
    <source>
        <dbReference type="PIRNR" id="PIRNR001369"/>
    </source>
</evidence>
<comment type="caution">
    <text evidence="10">The sequence shown here is derived from an EMBL/GenBank/DDBJ whole genome shotgun (WGS) entry which is preliminary data.</text>
</comment>
<evidence type="ECO:0000313" key="11">
    <source>
        <dbReference type="Proteomes" id="UP000563898"/>
    </source>
</evidence>
<keyword evidence="10" id="KW-0012">Acyltransferase</keyword>
<dbReference type="AlphaFoldDB" id="A0A846WLH3"/>
<keyword evidence="4 6" id="KW-0808">Transferase</keyword>
<dbReference type="PANTHER" id="PTHR11739">
    <property type="entry name" value="CITRATE SYNTHASE"/>
    <property type="match status" value="1"/>
</dbReference>
<feature type="region of interest" description="Disordered" evidence="9">
    <location>
        <begin position="1"/>
        <end position="51"/>
    </location>
</feature>
<dbReference type="Proteomes" id="UP000563898">
    <property type="component" value="Unassembled WGS sequence"/>
</dbReference>
<dbReference type="UniPathway" id="UPA00223"/>
<dbReference type="PIRSF" id="PIRSF001369">
    <property type="entry name" value="Citrate_synth"/>
    <property type="match status" value="1"/>
</dbReference>
<feature type="compositionally biased region" description="Low complexity" evidence="9">
    <location>
        <begin position="1"/>
        <end position="39"/>
    </location>
</feature>
<dbReference type="InterPro" id="IPR016142">
    <property type="entry name" value="Citrate_synth-like_lrg_a-sub"/>
</dbReference>
<dbReference type="GO" id="GO:0005829">
    <property type="term" value="C:cytosol"/>
    <property type="evidence" value="ECO:0007669"/>
    <property type="project" value="TreeGrafter"/>
</dbReference>
<comment type="catalytic activity">
    <reaction evidence="5">
        <text>oxaloacetate + acetyl-CoA + H2O = citrate + CoA + H(+)</text>
        <dbReference type="Rhea" id="RHEA:16845"/>
        <dbReference type="ChEBI" id="CHEBI:15377"/>
        <dbReference type="ChEBI" id="CHEBI:15378"/>
        <dbReference type="ChEBI" id="CHEBI:16452"/>
        <dbReference type="ChEBI" id="CHEBI:16947"/>
        <dbReference type="ChEBI" id="CHEBI:57287"/>
        <dbReference type="ChEBI" id="CHEBI:57288"/>
        <dbReference type="EC" id="2.3.3.16"/>
    </reaction>
</comment>
<dbReference type="PANTHER" id="PTHR11739:SF4">
    <property type="entry name" value="CITRATE SYNTHASE, PEROXISOMAL"/>
    <property type="match status" value="1"/>
</dbReference>
<dbReference type="RefSeq" id="WP_006367466.1">
    <property type="nucleotide sequence ID" value="NZ_JAAXPC010000003.1"/>
</dbReference>
<dbReference type="PROSITE" id="PS00480">
    <property type="entry name" value="CITRATE_SYNTHASE"/>
    <property type="match status" value="1"/>
</dbReference>
<dbReference type="InterPro" id="IPR002020">
    <property type="entry name" value="Citrate_synthase"/>
</dbReference>
<dbReference type="PRINTS" id="PR00143">
    <property type="entry name" value="CITRTSNTHASE"/>
</dbReference>
<evidence type="ECO:0000256" key="3">
    <source>
        <dbReference type="ARBA" id="ARBA00022532"/>
    </source>
</evidence>
<dbReference type="Pfam" id="PF00285">
    <property type="entry name" value="Citrate_synt"/>
    <property type="match status" value="1"/>
</dbReference>
<protein>
    <recommendedName>
        <fullName evidence="6">Citrate synthase</fullName>
    </recommendedName>
</protein>
<reference evidence="10 11" key="1">
    <citation type="submission" date="2020-04" db="EMBL/GenBank/DDBJ databases">
        <title>MicrobeNet Type strains.</title>
        <authorList>
            <person name="Nicholson A.C."/>
        </authorList>
    </citation>
    <scope>NUCLEOTIDE SEQUENCE [LARGE SCALE GENOMIC DNA]</scope>
    <source>
        <strain evidence="10 11">ATCC BAA-14</strain>
    </source>
</reference>
<feature type="active site" evidence="7">
    <location>
        <position position="303"/>
    </location>
</feature>
<dbReference type="InterPro" id="IPR016143">
    <property type="entry name" value="Citrate_synth-like_sm_a-sub"/>
</dbReference>
<organism evidence="10 11">
    <name type="scientific">Gordonia polyisoprenivorans</name>
    <dbReference type="NCBI Taxonomy" id="84595"/>
    <lineage>
        <taxon>Bacteria</taxon>
        <taxon>Bacillati</taxon>
        <taxon>Actinomycetota</taxon>
        <taxon>Actinomycetes</taxon>
        <taxon>Mycobacteriales</taxon>
        <taxon>Gordoniaceae</taxon>
        <taxon>Gordonia</taxon>
    </lineage>
</organism>
<evidence type="ECO:0000313" key="10">
    <source>
        <dbReference type="EMBL" id="NKY01161.1"/>
    </source>
</evidence>